<evidence type="ECO:0000313" key="1">
    <source>
        <dbReference type="EMBL" id="KZP32696.1"/>
    </source>
</evidence>
<dbReference type="Proteomes" id="UP000076532">
    <property type="component" value="Unassembled WGS sequence"/>
</dbReference>
<evidence type="ECO:0000313" key="2">
    <source>
        <dbReference type="Proteomes" id="UP000076532"/>
    </source>
</evidence>
<proteinExistence type="predicted"/>
<dbReference type="AlphaFoldDB" id="A0A166VGB9"/>
<sequence>MVARFCEAVIGALYRRVPGRGVDDPEAVLEDVMDGDEDGVLDGVERVMGLANAGAAAVGLSGGVAGDMGSRVWDACVFDLDGVVDVGGLVSGVEFVGVSLVLVGVVLEGLALLAVEVEEMLVLEMLLVLI</sequence>
<dbReference type="EMBL" id="KV417485">
    <property type="protein sequence ID" value="KZP32696.1"/>
    <property type="molecule type" value="Genomic_DNA"/>
</dbReference>
<keyword evidence="2" id="KW-1185">Reference proteome</keyword>
<organism evidence="1 2">
    <name type="scientific">Athelia psychrophila</name>
    <dbReference type="NCBI Taxonomy" id="1759441"/>
    <lineage>
        <taxon>Eukaryota</taxon>
        <taxon>Fungi</taxon>
        <taxon>Dikarya</taxon>
        <taxon>Basidiomycota</taxon>
        <taxon>Agaricomycotina</taxon>
        <taxon>Agaricomycetes</taxon>
        <taxon>Agaricomycetidae</taxon>
        <taxon>Atheliales</taxon>
        <taxon>Atheliaceae</taxon>
        <taxon>Athelia</taxon>
    </lineage>
</organism>
<name>A0A166VGB9_9AGAM</name>
<gene>
    <name evidence="1" type="ORF">FIBSPDRAFT_944206</name>
</gene>
<reference evidence="1 2" key="1">
    <citation type="journal article" date="2016" name="Mol. Biol. Evol.">
        <title>Comparative Genomics of Early-Diverging Mushroom-Forming Fungi Provides Insights into the Origins of Lignocellulose Decay Capabilities.</title>
        <authorList>
            <person name="Nagy L.G."/>
            <person name="Riley R."/>
            <person name="Tritt A."/>
            <person name="Adam C."/>
            <person name="Daum C."/>
            <person name="Floudas D."/>
            <person name="Sun H."/>
            <person name="Yadav J.S."/>
            <person name="Pangilinan J."/>
            <person name="Larsson K.H."/>
            <person name="Matsuura K."/>
            <person name="Barry K."/>
            <person name="Labutti K."/>
            <person name="Kuo R."/>
            <person name="Ohm R.A."/>
            <person name="Bhattacharya S.S."/>
            <person name="Shirouzu T."/>
            <person name="Yoshinaga Y."/>
            <person name="Martin F.M."/>
            <person name="Grigoriev I.V."/>
            <person name="Hibbett D.S."/>
        </authorList>
    </citation>
    <scope>NUCLEOTIDE SEQUENCE [LARGE SCALE GENOMIC DNA]</scope>
    <source>
        <strain evidence="1 2">CBS 109695</strain>
    </source>
</reference>
<protein>
    <submittedName>
        <fullName evidence="1">Uncharacterized protein</fullName>
    </submittedName>
</protein>
<accession>A0A166VGB9</accession>